<dbReference type="InterPro" id="IPR018891">
    <property type="entry name" value="AIPR_C"/>
</dbReference>
<sequence length="589" mass="64586">MHRVDPINRLPAKGACMAYIDAFKANSNLIKNLGEGNAYLVWVVAMYLEEPDIEALASEALTDGPDDKKIDLIYIDRDNRRILFSQGYLGEGKKDAAPANKASDLNTASAWLLSGDVSQVPTALQSSITECREALANGEVDSVELLYVHNYPESVNVAKELQTASAHFKKSLDAEWAVSVTARELGAARIEHLFASQESQIQVKDELICPAKIAFTETGPKWEAAVMSVPGTWLHELYAKYGDDLFSANYRGFLGISRRKRINSGIRQTAEVKPADFWVFNNGITLITLGKSDTKDGQTKLTGVSIINGAQTTGSLGTVDATKNDLKSVKVMCRVIQSTDPETIGDIVKYNNTQNEITTWDQYSNDSEQNRIADEFSAIGHNYVRKRGFRVQGDQIGIEEVAQPLLAFHGRPQDAARGKNQIFDRKPLYHNAFEGKKARHILFVYTLARAIDDLRLQLKGKSTDGTILSLESNQLALLRNLRSKAFLIALMAQTLETVIGKKVDPLTIAFSSNAAQAGTNSLVELVARWLPIVTGLAAFATTIVTSADLSNSFGDDKYLEEVASKISALQYASNVATQHKEFAALVSDS</sequence>
<evidence type="ECO:0000259" key="1">
    <source>
        <dbReference type="Pfam" id="PF10592"/>
    </source>
</evidence>
<dbReference type="HOGENOM" id="CLU_023505_0_0_4"/>
<feature type="domain" description="Abortive phage infection protein C-terminal" evidence="1">
    <location>
        <begin position="246"/>
        <end position="455"/>
    </location>
</feature>
<protein>
    <recommendedName>
        <fullName evidence="1">Abortive phage infection protein C-terminal domain-containing protein</fullName>
    </recommendedName>
</protein>
<gene>
    <name evidence="2" type="ordered locus">Bcenmc03_0195</name>
</gene>
<reference evidence="3" key="1">
    <citation type="submission" date="2008-02" db="EMBL/GenBank/DDBJ databases">
        <title>Complete sequence of chromosome 1 of Burkholderia cenocepacia MC0-3.</title>
        <authorList>
            <person name="Copeland A."/>
            <person name="Lucas S."/>
            <person name="Lapidus A."/>
            <person name="Barry K."/>
            <person name="Bruce D."/>
            <person name="Goodwin L."/>
            <person name="Glavina del Rio T."/>
            <person name="Dalin E."/>
            <person name="Tice H."/>
            <person name="Pitluck S."/>
            <person name="Chain P."/>
            <person name="Malfatti S."/>
            <person name="Shin M."/>
            <person name="Vergez L."/>
            <person name="Schmutz J."/>
            <person name="Larimer F."/>
            <person name="Land M."/>
            <person name="Hauser L."/>
            <person name="Kyrpides N."/>
            <person name="Mikhailova N."/>
            <person name="Tiedje J."/>
            <person name="Richardson P."/>
        </authorList>
    </citation>
    <scope>NUCLEOTIDE SEQUENCE [LARGE SCALE GENOMIC DNA]</scope>
    <source>
        <strain evidence="3">MC0-3</strain>
    </source>
</reference>
<proteinExistence type="predicted"/>
<evidence type="ECO:0000313" key="2">
    <source>
        <dbReference type="EMBL" id="ACA89375.1"/>
    </source>
</evidence>
<evidence type="ECO:0000313" key="3">
    <source>
        <dbReference type="Proteomes" id="UP000002169"/>
    </source>
</evidence>
<name>B1JT30_BURO0</name>
<dbReference type="Proteomes" id="UP000002169">
    <property type="component" value="Chromosome 1"/>
</dbReference>
<dbReference type="EMBL" id="CP000958">
    <property type="protein sequence ID" value="ACA89375.1"/>
    <property type="molecule type" value="Genomic_DNA"/>
</dbReference>
<dbReference type="KEGG" id="bcm:Bcenmc03_0195"/>
<dbReference type="AlphaFoldDB" id="B1JT30"/>
<organism evidence="2 3">
    <name type="scientific">Burkholderia orbicola (strain MC0-3)</name>
    <dbReference type="NCBI Taxonomy" id="406425"/>
    <lineage>
        <taxon>Bacteria</taxon>
        <taxon>Pseudomonadati</taxon>
        <taxon>Pseudomonadota</taxon>
        <taxon>Betaproteobacteria</taxon>
        <taxon>Burkholderiales</taxon>
        <taxon>Burkholderiaceae</taxon>
        <taxon>Burkholderia</taxon>
        <taxon>Burkholderia cepacia complex</taxon>
        <taxon>Burkholderia orbicola</taxon>
    </lineage>
</organism>
<dbReference type="Pfam" id="PF10592">
    <property type="entry name" value="AIPR"/>
    <property type="match status" value="1"/>
</dbReference>
<accession>B1JT30</accession>